<name>A0ABY7JX17_9ACTN</name>
<keyword evidence="2" id="KW-1133">Transmembrane helix</keyword>
<dbReference type="RefSeq" id="WP_269443649.1">
    <property type="nucleotide sequence ID" value="NZ_CP097463.1"/>
</dbReference>
<dbReference type="InterPro" id="IPR045584">
    <property type="entry name" value="Pilin-like"/>
</dbReference>
<gene>
    <name evidence="3" type="ORF">M6B22_21740</name>
</gene>
<reference evidence="3" key="1">
    <citation type="submission" date="2022-05" db="EMBL/GenBank/DDBJ databases">
        <title>Jatrophihabitans sp. SB3-54 whole genome sequence.</title>
        <authorList>
            <person name="Suh M.K."/>
            <person name="Eom M.K."/>
            <person name="Kim J.S."/>
            <person name="Kim H.S."/>
            <person name="Do H.E."/>
            <person name="Shin Y.K."/>
            <person name="Lee J.-S."/>
        </authorList>
    </citation>
    <scope>NUCLEOTIDE SEQUENCE</scope>
    <source>
        <strain evidence="3">SB3-54</strain>
    </source>
</reference>
<dbReference type="InterPro" id="IPR012902">
    <property type="entry name" value="N_methyl_site"/>
</dbReference>
<accession>A0ABY7JX17</accession>
<keyword evidence="2" id="KW-0812">Transmembrane</keyword>
<evidence type="ECO:0000313" key="4">
    <source>
        <dbReference type="Proteomes" id="UP001164693"/>
    </source>
</evidence>
<dbReference type="NCBIfam" id="TIGR02532">
    <property type="entry name" value="IV_pilin_GFxxxE"/>
    <property type="match status" value="1"/>
</dbReference>
<proteinExistence type="predicted"/>
<dbReference type="EMBL" id="CP097463">
    <property type="protein sequence ID" value="WAX57113.1"/>
    <property type="molecule type" value="Genomic_DNA"/>
</dbReference>
<evidence type="ECO:0000256" key="2">
    <source>
        <dbReference type="SAM" id="Phobius"/>
    </source>
</evidence>
<protein>
    <submittedName>
        <fullName evidence="3">Prepilin-type N-terminal cleavage/methylation domain-containing protein</fullName>
    </submittedName>
</protein>
<feature type="transmembrane region" description="Helical" evidence="2">
    <location>
        <begin position="12"/>
        <end position="39"/>
    </location>
</feature>
<evidence type="ECO:0000313" key="3">
    <source>
        <dbReference type="EMBL" id="WAX57113.1"/>
    </source>
</evidence>
<feature type="region of interest" description="Disordered" evidence="1">
    <location>
        <begin position="194"/>
        <end position="214"/>
    </location>
</feature>
<sequence>MSTRREGDAGFTLIELLLVVVILGIIAAPLANVVTSFFINSATTTARLSGSHDEQLATAYFAQDVANLGTRDQTSLVAAQSVWTGAFPAGTCGAGVGTPVVLLAWDDVAWTGSAAQATVDQAAYVLQAVSGQTQLHRLFCTGASLTSQSVSSDAVIAHNIVAPLPIVACAGTGCPTSGPTVPASITLTLNLRSSDPGNRGQTLQVTLTGQRRQT</sequence>
<keyword evidence="4" id="KW-1185">Reference proteome</keyword>
<dbReference type="Pfam" id="PF07963">
    <property type="entry name" value="N_methyl"/>
    <property type="match status" value="1"/>
</dbReference>
<dbReference type="SUPFAM" id="SSF54523">
    <property type="entry name" value="Pili subunits"/>
    <property type="match status" value="1"/>
</dbReference>
<keyword evidence="2" id="KW-0472">Membrane</keyword>
<dbReference type="Gene3D" id="3.30.700.10">
    <property type="entry name" value="Glycoprotein, Type 4 Pilin"/>
    <property type="match status" value="1"/>
</dbReference>
<evidence type="ECO:0000256" key="1">
    <source>
        <dbReference type="SAM" id="MobiDB-lite"/>
    </source>
</evidence>
<organism evidence="3 4">
    <name type="scientific">Jatrophihabitans cynanchi</name>
    <dbReference type="NCBI Taxonomy" id="2944128"/>
    <lineage>
        <taxon>Bacteria</taxon>
        <taxon>Bacillati</taxon>
        <taxon>Actinomycetota</taxon>
        <taxon>Actinomycetes</taxon>
        <taxon>Jatrophihabitantales</taxon>
        <taxon>Jatrophihabitantaceae</taxon>
        <taxon>Jatrophihabitans</taxon>
    </lineage>
</organism>
<dbReference type="Proteomes" id="UP001164693">
    <property type="component" value="Chromosome"/>
</dbReference>